<evidence type="ECO:0000313" key="2">
    <source>
        <dbReference type="Proteomes" id="UP000638263"/>
    </source>
</evidence>
<comment type="caution">
    <text evidence="1">The sequence shown here is derived from an EMBL/GenBank/DDBJ whole genome shotgun (WGS) entry which is preliminary data.</text>
</comment>
<dbReference type="Proteomes" id="UP000638263">
    <property type="component" value="Unassembled WGS sequence"/>
</dbReference>
<organism evidence="1 2">
    <name type="scientific">Nocardia jinanensis</name>
    <dbReference type="NCBI Taxonomy" id="382504"/>
    <lineage>
        <taxon>Bacteria</taxon>
        <taxon>Bacillati</taxon>
        <taxon>Actinomycetota</taxon>
        <taxon>Actinomycetes</taxon>
        <taxon>Mycobacteriales</taxon>
        <taxon>Nocardiaceae</taxon>
        <taxon>Nocardia</taxon>
    </lineage>
</organism>
<dbReference type="EMBL" id="BMMH01000002">
    <property type="protein sequence ID" value="GGL02882.1"/>
    <property type="molecule type" value="Genomic_DNA"/>
</dbReference>
<gene>
    <name evidence="1" type="ORF">GCM10011588_16990</name>
</gene>
<protein>
    <submittedName>
        <fullName evidence="1">Uncharacterized protein</fullName>
    </submittedName>
</protein>
<reference evidence="1" key="2">
    <citation type="submission" date="2020-09" db="EMBL/GenBank/DDBJ databases">
        <authorList>
            <person name="Sun Q."/>
            <person name="Zhou Y."/>
        </authorList>
    </citation>
    <scope>NUCLEOTIDE SEQUENCE</scope>
    <source>
        <strain evidence="1">CGMCC 4.3508</strain>
    </source>
</reference>
<evidence type="ECO:0000313" key="1">
    <source>
        <dbReference type="EMBL" id="GGL02882.1"/>
    </source>
</evidence>
<proteinExistence type="predicted"/>
<sequence length="99" mass="11054">MRNERKEDTGPPEARDNELLCRCATPRHRRIGTYPPSGVETGGCPPARVTARTWGLSGFVIRAGALSGRAVQPILGSERHRVCEFRAHRAFSDRPEMIR</sequence>
<keyword evidence="2" id="KW-1185">Reference proteome</keyword>
<reference evidence="1" key="1">
    <citation type="journal article" date="2014" name="Int. J. Syst. Evol. Microbiol.">
        <title>Complete genome sequence of Corynebacterium casei LMG S-19264T (=DSM 44701T), isolated from a smear-ripened cheese.</title>
        <authorList>
            <consortium name="US DOE Joint Genome Institute (JGI-PGF)"/>
            <person name="Walter F."/>
            <person name="Albersmeier A."/>
            <person name="Kalinowski J."/>
            <person name="Ruckert C."/>
        </authorList>
    </citation>
    <scope>NUCLEOTIDE SEQUENCE</scope>
    <source>
        <strain evidence="1">CGMCC 4.3508</strain>
    </source>
</reference>
<name>A0A917RDW0_9NOCA</name>
<dbReference type="AlphaFoldDB" id="A0A917RDW0"/>
<accession>A0A917RDW0</accession>